<dbReference type="InterPro" id="IPR004358">
    <property type="entry name" value="Sig_transdc_His_kin-like_C"/>
</dbReference>
<dbReference type="SMART" id="SM00388">
    <property type="entry name" value="HisKA"/>
    <property type="match status" value="1"/>
</dbReference>
<keyword evidence="7" id="KW-0808">Transferase</keyword>
<dbReference type="PROSITE" id="PS50109">
    <property type="entry name" value="HIS_KIN"/>
    <property type="match status" value="1"/>
</dbReference>
<keyword evidence="13" id="KW-0902">Two-component regulatory system</keyword>
<dbReference type="SUPFAM" id="SSF47384">
    <property type="entry name" value="Homodimeric domain of signal transducing histidine kinase"/>
    <property type="match status" value="1"/>
</dbReference>
<comment type="subcellular location">
    <subcellularLocation>
        <location evidence="2">Cell inner membrane</location>
        <topology evidence="2">Multi-pass membrane protein</topology>
    </subcellularLocation>
</comment>
<feature type="domain" description="HAMP" evidence="18">
    <location>
        <begin position="172"/>
        <end position="224"/>
    </location>
</feature>
<keyword evidence="11" id="KW-0067">ATP-binding</keyword>
<dbReference type="PROSITE" id="PS50885">
    <property type="entry name" value="HAMP"/>
    <property type="match status" value="1"/>
</dbReference>
<organism evidence="19 20">
    <name type="scientific">Sphingomonas rubra</name>
    <dbReference type="NCBI Taxonomy" id="634430"/>
    <lineage>
        <taxon>Bacteria</taxon>
        <taxon>Pseudomonadati</taxon>
        <taxon>Pseudomonadota</taxon>
        <taxon>Alphaproteobacteria</taxon>
        <taxon>Sphingomonadales</taxon>
        <taxon>Sphingomonadaceae</taxon>
        <taxon>Sphingomonas</taxon>
    </lineage>
</organism>
<dbReference type="GO" id="GO:0000155">
    <property type="term" value="F:phosphorelay sensor kinase activity"/>
    <property type="evidence" value="ECO:0007669"/>
    <property type="project" value="InterPro"/>
</dbReference>
<evidence type="ECO:0000256" key="13">
    <source>
        <dbReference type="ARBA" id="ARBA00023012"/>
    </source>
</evidence>
<evidence type="ECO:0000256" key="15">
    <source>
        <dbReference type="SAM" id="MobiDB-lite"/>
    </source>
</evidence>
<evidence type="ECO:0000256" key="2">
    <source>
        <dbReference type="ARBA" id="ARBA00004429"/>
    </source>
</evidence>
<evidence type="ECO:0000256" key="16">
    <source>
        <dbReference type="SAM" id="Phobius"/>
    </source>
</evidence>
<keyword evidence="6" id="KW-0597">Phosphoprotein</keyword>
<dbReference type="SUPFAM" id="SSF55874">
    <property type="entry name" value="ATPase domain of HSP90 chaperone/DNA topoisomerase II/histidine kinase"/>
    <property type="match status" value="1"/>
</dbReference>
<sequence>MSIIADRRGRAPSIAWPIFALVVASVMVAAATIFAVTFNGPPPRRTAQSPAVVSEALRTGMPPRTPGPELAVRTTETPPRPDRGFRADQAARRTLATMLGVREADVVAYTMRPMPEEEGAFGRDFVLGWRTGGQWRIAQTPRPWLAPWHLTTLLAMLIAVVALAVPAWFIAQAISRPVRAVARAAERARAGAELPALPTGGAREVRALSTAVAAMHARLAAHAEGRTTMLAAIAHDLGTPLSRLAFRVEQLPEPARERAAADITEMRGLIAAALSFARDEAVGAMSRLDLGSLLESLGDDMAEAGAAVTVAPGARAIVRGDPVALRRLFANLLGNAVRYGDRAEVSWRVAGDRVTVVIDDHGPGVDPAGVERLFEPFVRGDPSRNRATGGTGLGLAIVRSVAARHDGEAVLENGPSGGQARVVLPIVG</sequence>
<dbReference type="PRINTS" id="PR00344">
    <property type="entry name" value="BCTRLSENSOR"/>
</dbReference>
<evidence type="ECO:0000256" key="4">
    <source>
        <dbReference type="ARBA" id="ARBA00022475"/>
    </source>
</evidence>
<dbReference type="InterPro" id="IPR003661">
    <property type="entry name" value="HisK_dim/P_dom"/>
</dbReference>
<dbReference type="PANTHER" id="PTHR44936:SF5">
    <property type="entry name" value="SENSOR HISTIDINE KINASE ENVZ"/>
    <property type="match status" value="1"/>
</dbReference>
<dbReference type="PANTHER" id="PTHR44936">
    <property type="entry name" value="SENSOR PROTEIN CREC"/>
    <property type="match status" value="1"/>
</dbReference>
<dbReference type="InterPro" id="IPR005467">
    <property type="entry name" value="His_kinase_dom"/>
</dbReference>
<keyword evidence="8 16" id="KW-0812">Transmembrane</keyword>
<dbReference type="RefSeq" id="WP_093331222.1">
    <property type="nucleotide sequence ID" value="NZ_FOXP01000002.1"/>
</dbReference>
<evidence type="ECO:0000259" key="18">
    <source>
        <dbReference type="PROSITE" id="PS50885"/>
    </source>
</evidence>
<evidence type="ECO:0000256" key="10">
    <source>
        <dbReference type="ARBA" id="ARBA00022777"/>
    </source>
</evidence>
<dbReference type="GO" id="GO:0005524">
    <property type="term" value="F:ATP binding"/>
    <property type="evidence" value="ECO:0007669"/>
    <property type="project" value="UniProtKB-KW"/>
</dbReference>
<evidence type="ECO:0000256" key="11">
    <source>
        <dbReference type="ARBA" id="ARBA00022840"/>
    </source>
</evidence>
<evidence type="ECO:0000256" key="1">
    <source>
        <dbReference type="ARBA" id="ARBA00000085"/>
    </source>
</evidence>
<dbReference type="SMART" id="SM00387">
    <property type="entry name" value="HATPase_c"/>
    <property type="match status" value="1"/>
</dbReference>
<dbReference type="GO" id="GO:0005886">
    <property type="term" value="C:plasma membrane"/>
    <property type="evidence" value="ECO:0007669"/>
    <property type="project" value="UniProtKB-SubCell"/>
</dbReference>
<feature type="transmembrane region" description="Helical" evidence="16">
    <location>
        <begin position="14"/>
        <end position="38"/>
    </location>
</feature>
<name>A0A1I5QMV5_9SPHN</name>
<feature type="domain" description="Histidine kinase" evidence="17">
    <location>
        <begin position="232"/>
        <end position="428"/>
    </location>
</feature>
<dbReference type="Gene3D" id="1.10.287.130">
    <property type="match status" value="1"/>
</dbReference>
<feature type="transmembrane region" description="Helical" evidence="16">
    <location>
        <begin position="145"/>
        <end position="169"/>
    </location>
</feature>
<dbReference type="InterPro" id="IPR003660">
    <property type="entry name" value="HAMP_dom"/>
</dbReference>
<evidence type="ECO:0000256" key="7">
    <source>
        <dbReference type="ARBA" id="ARBA00022679"/>
    </source>
</evidence>
<keyword evidence="5" id="KW-0997">Cell inner membrane</keyword>
<protein>
    <recommendedName>
        <fullName evidence="3">histidine kinase</fullName>
        <ecNumber evidence="3">2.7.13.3</ecNumber>
    </recommendedName>
</protein>
<dbReference type="InterPro" id="IPR003594">
    <property type="entry name" value="HATPase_dom"/>
</dbReference>
<dbReference type="InterPro" id="IPR050980">
    <property type="entry name" value="2C_sensor_his_kinase"/>
</dbReference>
<dbReference type="EC" id="2.7.13.3" evidence="3"/>
<evidence type="ECO:0000256" key="8">
    <source>
        <dbReference type="ARBA" id="ARBA00022692"/>
    </source>
</evidence>
<dbReference type="Gene3D" id="3.30.565.10">
    <property type="entry name" value="Histidine kinase-like ATPase, C-terminal domain"/>
    <property type="match status" value="1"/>
</dbReference>
<dbReference type="InterPro" id="IPR036097">
    <property type="entry name" value="HisK_dim/P_sf"/>
</dbReference>
<evidence type="ECO:0000313" key="20">
    <source>
        <dbReference type="Proteomes" id="UP000199586"/>
    </source>
</evidence>
<comment type="catalytic activity">
    <reaction evidence="1">
        <text>ATP + protein L-histidine = ADP + protein N-phospho-L-histidine.</text>
        <dbReference type="EC" id="2.7.13.3"/>
    </reaction>
</comment>
<dbReference type="CDD" id="cd00082">
    <property type="entry name" value="HisKA"/>
    <property type="match status" value="1"/>
</dbReference>
<keyword evidence="10 19" id="KW-0418">Kinase</keyword>
<keyword evidence="12 16" id="KW-1133">Transmembrane helix</keyword>
<evidence type="ECO:0000256" key="12">
    <source>
        <dbReference type="ARBA" id="ARBA00022989"/>
    </source>
</evidence>
<dbReference type="OrthoDB" id="9804645at2"/>
<keyword evidence="9" id="KW-0547">Nucleotide-binding</keyword>
<evidence type="ECO:0000256" key="9">
    <source>
        <dbReference type="ARBA" id="ARBA00022741"/>
    </source>
</evidence>
<dbReference type="Pfam" id="PF02518">
    <property type="entry name" value="HATPase_c"/>
    <property type="match status" value="1"/>
</dbReference>
<dbReference type="InterPro" id="IPR036890">
    <property type="entry name" value="HATPase_C_sf"/>
</dbReference>
<evidence type="ECO:0000313" key="19">
    <source>
        <dbReference type="EMBL" id="SFP47552.1"/>
    </source>
</evidence>
<gene>
    <name evidence="19" type="ORF">SAMN04488241_102166</name>
</gene>
<keyword evidence="20" id="KW-1185">Reference proteome</keyword>
<dbReference type="EMBL" id="FOXP01000002">
    <property type="protein sequence ID" value="SFP47552.1"/>
    <property type="molecule type" value="Genomic_DNA"/>
</dbReference>
<evidence type="ECO:0000256" key="6">
    <source>
        <dbReference type="ARBA" id="ARBA00022553"/>
    </source>
</evidence>
<evidence type="ECO:0000256" key="14">
    <source>
        <dbReference type="ARBA" id="ARBA00023136"/>
    </source>
</evidence>
<accession>A0A1I5QMV5</accession>
<dbReference type="AlphaFoldDB" id="A0A1I5QMV5"/>
<keyword evidence="4" id="KW-1003">Cell membrane</keyword>
<dbReference type="Proteomes" id="UP000199586">
    <property type="component" value="Unassembled WGS sequence"/>
</dbReference>
<evidence type="ECO:0000256" key="5">
    <source>
        <dbReference type="ARBA" id="ARBA00022519"/>
    </source>
</evidence>
<proteinExistence type="predicted"/>
<reference evidence="19 20" key="1">
    <citation type="submission" date="2016-10" db="EMBL/GenBank/DDBJ databases">
        <authorList>
            <person name="de Groot N.N."/>
        </authorList>
    </citation>
    <scope>NUCLEOTIDE SEQUENCE [LARGE SCALE GENOMIC DNA]</scope>
    <source>
        <strain evidence="19 20">CGMCC 1.9113</strain>
    </source>
</reference>
<dbReference type="STRING" id="634430.SAMN04488241_102166"/>
<evidence type="ECO:0000259" key="17">
    <source>
        <dbReference type="PROSITE" id="PS50109"/>
    </source>
</evidence>
<evidence type="ECO:0000256" key="3">
    <source>
        <dbReference type="ARBA" id="ARBA00012438"/>
    </source>
</evidence>
<feature type="region of interest" description="Disordered" evidence="15">
    <location>
        <begin position="58"/>
        <end position="85"/>
    </location>
</feature>
<keyword evidence="14 16" id="KW-0472">Membrane</keyword>